<sequence>MKLFHRFPISFGIIIYFVLPLMIIGSILYLQLARSLPQAEATLSFPSLSGHVAINRDEHGVAYIKAQSERDLYFAMGFAHASDRMWQMEIQRLLVKGELSEVFGSEFLHQDIWMKTLDLEQAAQSAWTALSHDAQASLVAYSAGVNAWLSSQQQLPVEFLSLPDSPAPWTPIDSLAWSKMFALNLSGNMFSELTRAAAKFILPTANFNDIYPEPAEVAPIDFDHQDVAKLFPSFLDLKWFNESVLKNGGMNVGSNGWVISSKLSRSGFPVLVNDPHLGLQIPSLWYVVHQSAPGFQASGMSLVGLPLIIFGKNENILWGGTNLPADIQDLYIEKIHPQNPNLYLSQDGSWKKVQVVTKKIRVKARFPAVLREPLKPVSVDIRYTDNGPIISDFDKTIDTTFSFKWTALLPKDTSYEAFFSITHASNWNQFQTAVSKLRAPALNLLYADRENIGYISAGMIPIRGKGHGLVPAPGWDPLYSWKGFIPSQEMPRAFNPASGMIVSANNDLSPEDYPYYISNEWALPLRAKRIQSLLTDTLHKQGYIDIKSHKEIQADLYDGGLYALRDTLVQIEVDTRREKELISALKHWDGNMRPNSVAALLIAVWVPELNKMLFDDEFSHSYLQAKQSEQLRLMLPTMPYTLTLKILRGETQADWCDNIETLQHESCSAILAESFKRTLKKLDKLLGRDIHQWRLEKALHSSFEHIPFSQIRLLDLIFTREAAHGGGGNSINIAPSTFVKSKGLVQKFGSSFRQIMMIGSDNTQHLYMNSTGQSGNVFSRHYDDMIQPFNAVDYYRLPAEPEHVRSHYQLQPEP</sequence>
<dbReference type="InterPro" id="IPR043146">
    <property type="entry name" value="Penicillin_amidase_N_B-knob"/>
</dbReference>
<keyword evidence="6" id="KW-0106">Calcium</keyword>
<dbReference type="Pfam" id="PF01804">
    <property type="entry name" value="Penicil_amidase"/>
    <property type="match status" value="1"/>
</dbReference>
<feature type="binding site" evidence="6">
    <location>
        <position position="326"/>
    </location>
    <ligand>
        <name>Ca(2+)</name>
        <dbReference type="ChEBI" id="CHEBI:29108"/>
    </ligand>
</feature>
<dbReference type="GO" id="GO:0017000">
    <property type="term" value="P:antibiotic biosynthetic process"/>
    <property type="evidence" value="ECO:0007669"/>
    <property type="project" value="InterPro"/>
</dbReference>
<keyword evidence="7" id="KW-0472">Membrane</keyword>
<dbReference type="Gene3D" id="3.60.20.10">
    <property type="entry name" value="Glutamine Phosphoribosylpyrophosphate, subunit 1, domain 1"/>
    <property type="match status" value="1"/>
</dbReference>
<dbReference type="Gene3D" id="1.10.439.10">
    <property type="entry name" value="Penicillin Amidohydrolase, domain 1"/>
    <property type="match status" value="1"/>
</dbReference>
<dbReference type="InterPro" id="IPR043147">
    <property type="entry name" value="Penicillin_amidase_A-knob"/>
</dbReference>
<keyword evidence="2 8" id="KW-0378">Hydrolase</keyword>
<protein>
    <submittedName>
        <fullName evidence="8">Acyl-homoserine lactone acylase QuiP</fullName>
        <ecNumber evidence="8">3.5.1.97</ecNumber>
    </submittedName>
</protein>
<dbReference type="PANTHER" id="PTHR34218:SF4">
    <property type="entry name" value="ACYL-HOMOSERINE LACTONE ACYLASE QUIP"/>
    <property type="match status" value="1"/>
</dbReference>
<keyword evidence="7" id="KW-1133">Transmembrane helix</keyword>
<keyword evidence="3" id="KW-0865">Zymogen</keyword>
<dbReference type="Gene3D" id="1.10.1400.10">
    <property type="match status" value="1"/>
</dbReference>
<dbReference type="SUPFAM" id="SSF56235">
    <property type="entry name" value="N-terminal nucleophile aminohydrolases (Ntn hydrolases)"/>
    <property type="match status" value="1"/>
</dbReference>
<dbReference type="EC" id="3.5.1.97" evidence="8"/>
<evidence type="ECO:0000256" key="3">
    <source>
        <dbReference type="ARBA" id="ARBA00023145"/>
    </source>
</evidence>
<feature type="transmembrane region" description="Helical" evidence="7">
    <location>
        <begin position="7"/>
        <end position="30"/>
    </location>
</feature>
<dbReference type="Proteomes" id="UP000196125">
    <property type="component" value="Unassembled WGS sequence"/>
</dbReference>
<evidence type="ECO:0000256" key="7">
    <source>
        <dbReference type="SAM" id="Phobius"/>
    </source>
</evidence>
<dbReference type="InterPro" id="IPR029055">
    <property type="entry name" value="Ntn_hydrolases_N"/>
</dbReference>
<evidence type="ECO:0000256" key="4">
    <source>
        <dbReference type="ARBA" id="ARBA00038735"/>
    </source>
</evidence>
<feature type="binding site" evidence="6">
    <location>
        <position position="192"/>
    </location>
    <ligand>
        <name>Ca(2+)</name>
        <dbReference type="ChEBI" id="CHEBI:29108"/>
    </ligand>
</feature>
<evidence type="ECO:0000313" key="9">
    <source>
        <dbReference type="Proteomes" id="UP000196125"/>
    </source>
</evidence>
<evidence type="ECO:0000313" key="8">
    <source>
        <dbReference type="EMBL" id="SMS02157.1"/>
    </source>
</evidence>
<dbReference type="CDD" id="cd03747">
    <property type="entry name" value="Ntn_PGA_like"/>
    <property type="match status" value="1"/>
</dbReference>
<dbReference type="PIRSF" id="PIRSF001227">
    <property type="entry name" value="Pen_acylase"/>
    <property type="match status" value="1"/>
</dbReference>
<dbReference type="InterPro" id="IPR002692">
    <property type="entry name" value="S45"/>
</dbReference>
<gene>
    <name evidence="8" type="primary">quiP</name>
    <name evidence="8" type="ORF">VIM7927_03475</name>
</gene>
<organism evidence="8 9">
    <name type="scientific">Vibrio mangrovi</name>
    <dbReference type="NCBI Taxonomy" id="474394"/>
    <lineage>
        <taxon>Bacteria</taxon>
        <taxon>Pseudomonadati</taxon>
        <taxon>Pseudomonadota</taxon>
        <taxon>Gammaproteobacteria</taxon>
        <taxon>Vibrionales</taxon>
        <taxon>Vibrionaceae</taxon>
        <taxon>Vibrio</taxon>
    </lineage>
</organism>
<accession>A0A1Y6IWY0</accession>
<name>A0A1Y6IWY0_9VIBR</name>
<reference evidence="8 9" key="1">
    <citation type="submission" date="2017-05" db="EMBL/GenBank/DDBJ databases">
        <authorList>
            <person name="Song R."/>
            <person name="Chenine A.L."/>
            <person name="Ruprecht R.M."/>
        </authorList>
    </citation>
    <scope>NUCLEOTIDE SEQUENCE [LARGE SCALE GENOMIC DNA]</scope>
    <source>
        <strain evidence="8 9">CECT 7927</strain>
    </source>
</reference>
<evidence type="ECO:0000256" key="6">
    <source>
        <dbReference type="PIRSR" id="PIRSR001227-2"/>
    </source>
</evidence>
<dbReference type="Gene3D" id="2.30.120.10">
    <property type="match status" value="1"/>
</dbReference>
<dbReference type="EMBL" id="FXXI01000008">
    <property type="protein sequence ID" value="SMS02157.1"/>
    <property type="molecule type" value="Genomic_DNA"/>
</dbReference>
<dbReference type="InterPro" id="IPR023343">
    <property type="entry name" value="Penicillin_amidase_dom1"/>
</dbReference>
<dbReference type="GO" id="GO:0046872">
    <property type="term" value="F:metal ion binding"/>
    <property type="evidence" value="ECO:0007669"/>
    <property type="project" value="UniProtKB-KW"/>
</dbReference>
<dbReference type="GO" id="GO:0016811">
    <property type="term" value="F:hydrolase activity, acting on carbon-nitrogen (but not peptide) bonds, in linear amides"/>
    <property type="evidence" value="ECO:0007669"/>
    <property type="project" value="InterPro"/>
</dbReference>
<comment type="cofactor">
    <cofactor evidence="6">
        <name>Ca(2+)</name>
        <dbReference type="ChEBI" id="CHEBI:29108"/>
    </cofactor>
    <text evidence="6">Binds 1 Ca(2+) ion per dimer.</text>
</comment>
<keyword evidence="7" id="KW-0812">Transmembrane</keyword>
<evidence type="ECO:0000256" key="1">
    <source>
        <dbReference type="ARBA" id="ARBA00006586"/>
    </source>
</evidence>
<comment type="subunit">
    <text evidence="4">Heterodimer of an alpha subunit and a beta subunit processed from the same precursor.</text>
</comment>
<feature type="active site" description="Nucleophile" evidence="5">
    <location>
        <position position="254"/>
    </location>
</feature>
<feature type="binding site" evidence="6">
    <location>
        <position position="329"/>
    </location>
    <ligand>
        <name>Ca(2+)</name>
        <dbReference type="ChEBI" id="CHEBI:29108"/>
    </ligand>
</feature>
<dbReference type="InterPro" id="IPR014395">
    <property type="entry name" value="Pen/GL7ACA/AHL_acylase"/>
</dbReference>
<proteinExistence type="inferred from homology"/>
<dbReference type="AlphaFoldDB" id="A0A1Y6IWY0"/>
<evidence type="ECO:0000256" key="2">
    <source>
        <dbReference type="ARBA" id="ARBA00022801"/>
    </source>
</evidence>
<evidence type="ECO:0000256" key="5">
    <source>
        <dbReference type="PIRSR" id="PIRSR001227-1"/>
    </source>
</evidence>
<dbReference type="PANTHER" id="PTHR34218">
    <property type="entry name" value="PEPTIDASE S45 PENICILLIN AMIDASE"/>
    <property type="match status" value="1"/>
</dbReference>
<keyword evidence="6" id="KW-0479">Metal-binding</keyword>
<comment type="similarity">
    <text evidence="1">Belongs to the peptidase S45 family.</text>
</comment>